<accession>A0ABS2TMQ8</accession>
<keyword evidence="2" id="KW-1185">Reference proteome</keyword>
<evidence type="ECO:0000313" key="1">
    <source>
        <dbReference type="EMBL" id="MBM9503273.1"/>
    </source>
</evidence>
<protein>
    <submittedName>
        <fullName evidence="1">Uncharacterized protein</fullName>
    </submittedName>
</protein>
<gene>
    <name evidence="1" type="ORF">ITX44_01760</name>
</gene>
<dbReference type="RefSeq" id="WP_205355401.1">
    <property type="nucleotide sequence ID" value="NZ_JADKYB010000001.1"/>
</dbReference>
<name>A0ABS2TMQ8_9ACTN</name>
<sequence>MAETAEIADAAQAAAARRARFGALPGRIRLEDTIEERAATVLDPARNTYSADEWLVRYAL</sequence>
<comment type="caution">
    <text evidence="1">The sequence shown here is derived from an EMBL/GenBank/DDBJ whole genome shotgun (WGS) entry which is preliminary data.</text>
</comment>
<dbReference type="EMBL" id="JADKYB010000001">
    <property type="protein sequence ID" value="MBM9503273.1"/>
    <property type="molecule type" value="Genomic_DNA"/>
</dbReference>
<organism evidence="1 2">
    <name type="scientific">Actinacidiphila acididurans</name>
    <dbReference type="NCBI Taxonomy" id="2784346"/>
    <lineage>
        <taxon>Bacteria</taxon>
        <taxon>Bacillati</taxon>
        <taxon>Actinomycetota</taxon>
        <taxon>Actinomycetes</taxon>
        <taxon>Kitasatosporales</taxon>
        <taxon>Streptomycetaceae</taxon>
        <taxon>Actinacidiphila</taxon>
    </lineage>
</organism>
<dbReference type="Proteomes" id="UP000749040">
    <property type="component" value="Unassembled WGS sequence"/>
</dbReference>
<evidence type="ECO:0000313" key="2">
    <source>
        <dbReference type="Proteomes" id="UP000749040"/>
    </source>
</evidence>
<reference evidence="1 2" key="1">
    <citation type="submission" date="2021-01" db="EMBL/GenBank/DDBJ databases">
        <title>Streptomyces acididurans sp. nov., isolated from a peat swamp forest soil.</title>
        <authorList>
            <person name="Chantavorakit T."/>
            <person name="Duangmal K."/>
        </authorList>
    </citation>
    <scope>NUCLEOTIDE SEQUENCE [LARGE SCALE GENOMIC DNA]</scope>
    <source>
        <strain evidence="1 2">KK5PA1</strain>
    </source>
</reference>
<proteinExistence type="predicted"/>